<dbReference type="InterPro" id="IPR037153">
    <property type="entry name" value="PpnN-like_sf"/>
</dbReference>
<feature type="domain" description="Pyrimidine/purine nucleotide 5'-monophosphate nucleosidase C-terminal" evidence="4">
    <location>
        <begin position="333"/>
        <end position="452"/>
    </location>
</feature>
<reference evidence="7" key="1">
    <citation type="submission" date="2018-05" db="EMBL/GenBank/DDBJ databases">
        <title>Complete genome sequence of Actinobacillus porcitonsillarum reference strain 9953L55 (CCUG 46996).</title>
        <authorList>
            <person name="Dona V."/>
            <person name="Perreten V."/>
        </authorList>
    </citation>
    <scope>NUCLEOTIDE SEQUENCE [LARGE SCALE GENOMIC DNA]</scope>
    <source>
        <strain evidence="7">9953L55</strain>
    </source>
</reference>
<dbReference type="GO" id="GO:0008714">
    <property type="term" value="F:AMP nucleosidase activity"/>
    <property type="evidence" value="ECO:0007669"/>
    <property type="project" value="UniProtKB-EC"/>
</dbReference>
<feature type="domain" description="Pyrimidine/purine nucleotide 5'-monophosphate nucleosidase N-terminal" evidence="5">
    <location>
        <begin position="5"/>
        <end position="109"/>
    </location>
</feature>
<protein>
    <recommendedName>
        <fullName evidence="3">AMP nucleosidase</fullName>
        <ecNumber evidence="2">3.2.2.4</ecNumber>
    </recommendedName>
    <alternativeName>
        <fullName evidence="3">AMP nucleosidase</fullName>
    </alternativeName>
</protein>
<dbReference type="InterPro" id="IPR031100">
    <property type="entry name" value="LOG_fam"/>
</dbReference>
<gene>
    <name evidence="6" type="ORF">DDU33_10055</name>
</gene>
<evidence type="ECO:0000313" key="7">
    <source>
        <dbReference type="Proteomes" id="UP000244920"/>
    </source>
</evidence>
<dbReference type="Pfam" id="PF03641">
    <property type="entry name" value="Lysine_decarbox"/>
    <property type="match status" value="1"/>
</dbReference>
<dbReference type="KEGG" id="apor:DDU33_10055"/>
<evidence type="ECO:0000256" key="2">
    <source>
        <dbReference type="ARBA" id="ARBA00011985"/>
    </source>
</evidence>
<dbReference type="PANTHER" id="PTHR43393">
    <property type="entry name" value="CYTOKININ RIBOSIDE 5'-MONOPHOSPHATE PHOSPHORIBOHYDROLASE"/>
    <property type="match status" value="1"/>
</dbReference>
<dbReference type="Gene3D" id="3.40.50.450">
    <property type="match status" value="1"/>
</dbReference>
<evidence type="ECO:0000259" key="4">
    <source>
        <dbReference type="Pfam" id="PF11892"/>
    </source>
</evidence>
<dbReference type="Pfam" id="PF14793">
    <property type="entry name" value="DUF4478"/>
    <property type="match status" value="1"/>
</dbReference>
<evidence type="ECO:0000256" key="3">
    <source>
        <dbReference type="ARBA" id="ARBA00031983"/>
    </source>
</evidence>
<dbReference type="Pfam" id="PF11892">
    <property type="entry name" value="PpnN_C"/>
    <property type="match status" value="1"/>
</dbReference>
<dbReference type="InterPro" id="IPR021826">
    <property type="entry name" value="PpnN_C"/>
</dbReference>
<dbReference type="RefSeq" id="WP_108924983.1">
    <property type="nucleotide sequence ID" value="NZ_CP029206.1"/>
</dbReference>
<dbReference type="EC" id="3.2.2.4" evidence="2"/>
<accession>A0A2U8FLJ0</accession>
<dbReference type="InterPro" id="IPR027820">
    <property type="entry name" value="PpnN_N"/>
</dbReference>
<dbReference type="AlphaFoldDB" id="A0A2U8FLJ0"/>
<dbReference type="InterPro" id="IPR052341">
    <property type="entry name" value="LOG_family_nucleotidases"/>
</dbReference>
<sequence length="454" mass="50945">MSRYRIAPKGSMEQLSQLEVELLKKEAKGSLYPLYRNCSLAVLNSGAVTDDSRALLAQYQHFDIELVACEKSIVLELHNPPETAFVDQKIIRNIQYHLFSVLRDIIFVNGMTERLKGVLDIPLSKYSSNLIFSILRNAKAFPANNDLNLVVCWGGHSISETEYQYCKTVGTELGLRELNIITGCGTGVMEAPMRGAAIGHAHQRYKNSRFIGITEPSIIASEPPNPIVNELIIMPDIEKRLEAFVRFGHGIIIFPGGPGTLEELLYILGIKLNFANHDQQLPVILTAPRASANYFEEIDRFIGETLGKEAQALYEIIIDDPALVAKKMKSSIARLKQQRSQNGEAYHFNWSLNIPEALIKPFVPTHHSMAQLNLHFEQSKEALAANLRCAFSGIVAGNIKPETQALIEKEGRFKLSGDPLLMEKMDRLLQSLVQQNRMKLPTEKAYQPCYEILK</sequence>
<dbReference type="PANTHER" id="PTHR43393:SF1">
    <property type="entry name" value="PYRIMIDINE_PURINE NUCLEOTIDE 5'-MONOPHOSPHATE NUCLEOSIDASE"/>
    <property type="match status" value="1"/>
</dbReference>
<comment type="catalytic activity">
    <reaction evidence="1">
        <text>AMP + H2O = D-ribose 5-phosphate + adenine</text>
        <dbReference type="Rhea" id="RHEA:20129"/>
        <dbReference type="ChEBI" id="CHEBI:15377"/>
        <dbReference type="ChEBI" id="CHEBI:16708"/>
        <dbReference type="ChEBI" id="CHEBI:78346"/>
        <dbReference type="ChEBI" id="CHEBI:456215"/>
        <dbReference type="EC" id="3.2.2.4"/>
    </reaction>
</comment>
<dbReference type="EMBL" id="CP029206">
    <property type="protein sequence ID" value="AWI51803.1"/>
    <property type="molecule type" value="Genomic_DNA"/>
</dbReference>
<dbReference type="Gene3D" id="3.30.1850.10">
    <property type="entry name" value="MoCo carrier protein-like"/>
    <property type="match status" value="1"/>
</dbReference>
<dbReference type="InterPro" id="IPR049788">
    <property type="entry name" value="PpnN"/>
</dbReference>
<keyword evidence="7" id="KW-1185">Reference proteome</keyword>
<evidence type="ECO:0000313" key="6">
    <source>
        <dbReference type="EMBL" id="AWI51803.1"/>
    </source>
</evidence>
<dbReference type="Proteomes" id="UP000244920">
    <property type="component" value="Chromosome"/>
</dbReference>
<dbReference type="SUPFAM" id="SSF102405">
    <property type="entry name" value="MCP/YpsA-like"/>
    <property type="match status" value="1"/>
</dbReference>
<proteinExistence type="predicted"/>
<dbReference type="NCBIfam" id="NF038390">
    <property type="entry name" value="Nsidase_PpnN"/>
    <property type="match status" value="1"/>
</dbReference>
<evidence type="ECO:0000256" key="1">
    <source>
        <dbReference type="ARBA" id="ARBA00000274"/>
    </source>
</evidence>
<organism evidence="6 7">
    <name type="scientific">Actinobacillus porcitonsillarum</name>
    <dbReference type="NCBI Taxonomy" id="189834"/>
    <lineage>
        <taxon>Bacteria</taxon>
        <taxon>Pseudomonadati</taxon>
        <taxon>Pseudomonadota</taxon>
        <taxon>Gammaproteobacteria</taxon>
        <taxon>Pasteurellales</taxon>
        <taxon>Pasteurellaceae</taxon>
        <taxon>Actinobacillus</taxon>
    </lineage>
</organism>
<name>A0A2U8FLJ0_9PAST</name>
<dbReference type="GO" id="GO:0005829">
    <property type="term" value="C:cytosol"/>
    <property type="evidence" value="ECO:0007669"/>
    <property type="project" value="TreeGrafter"/>
</dbReference>
<evidence type="ECO:0000259" key="5">
    <source>
        <dbReference type="Pfam" id="PF14793"/>
    </source>
</evidence>